<reference evidence="8 10" key="1">
    <citation type="submission" date="2007-08" db="EMBL/GenBank/DDBJ databases">
        <title>Draft genome sequence of Clostridium leptum (DSM 753).</title>
        <authorList>
            <person name="Sudarsanam P."/>
            <person name="Ley R."/>
            <person name="Guruge J."/>
            <person name="Turnbaugh P.J."/>
            <person name="Mahowald M."/>
            <person name="Liep D."/>
            <person name="Gordon J."/>
        </authorList>
    </citation>
    <scope>NUCLEOTIDE SEQUENCE [LARGE SCALE GENOMIC DNA]</scope>
    <source>
        <strain evidence="8 10">DSM 753</strain>
    </source>
</reference>
<dbReference type="InterPro" id="IPR007197">
    <property type="entry name" value="rSAM"/>
</dbReference>
<dbReference type="SFLD" id="SFLDG01386">
    <property type="entry name" value="main_SPASM_domain-containing"/>
    <property type="match status" value="1"/>
</dbReference>
<dbReference type="GO" id="GO:0051536">
    <property type="term" value="F:iron-sulfur cluster binding"/>
    <property type="evidence" value="ECO:0007669"/>
    <property type="project" value="UniProtKB-KW"/>
</dbReference>
<dbReference type="HOGENOM" id="CLU_009273_10_0_9"/>
<dbReference type="NCBIfam" id="TIGR03942">
    <property type="entry name" value="sulfatase_rSAM"/>
    <property type="match status" value="1"/>
</dbReference>
<evidence type="ECO:0000256" key="6">
    <source>
        <dbReference type="ARBA" id="ARBA00023601"/>
    </source>
</evidence>
<evidence type="ECO:0000313" key="8">
    <source>
        <dbReference type="EMBL" id="EDO62082.1"/>
    </source>
</evidence>
<comment type="cofactor">
    <cofactor evidence="1">
        <name>[4Fe-4S] cluster</name>
        <dbReference type="ChEBI" id="CHEBI:49883"/>
    </cofactor>
</comment>
<dbReference type="NCBIfam" id="TIGR04085">
    <property type="entry name" value="rSAM_more_4Fe4S"/>
    <property type="match status" value="1"/>
</dbReference>
<keyword evidence="4" id="KW-0408">Iron</keyword>
<dbReference type="EC" id="1.1.99.-" evidence="8"/>
<dbReference type="Proteomes" id="UP000220611">
    <property type="component" value="Unassembled WGS sequence"/>
</dbReference>
<evidence type="ECO:0000259" key="7">
    <source>
        <dbReference type="PROSITE" id="PS51918"/>
    </source>
</evidence>
<dbReference type="InterPro" id="IPR013785">
    <property type="entry name" value="Aldolase_TIM"/>
</dbReference>
<dbReference type="InterPro" id="IPR023885">
    <property type="entry name" value="4Fe4S-binding_SPASM_dom"/>
</dbReference>
<evidence type="ECO:0000313" key="9">
    <source>
        <dbReference type="EMBL" id="PEQ25074.1"/>
    </source>
</evidence>
<dbReference type="SFLD" id="SFLDS00029">
    <property type="entry name" value="Radical_SAM"/>
    <property type="match status" value="1"/>
</dbReference>
<dbReference type="OrthoDB" id="9808591at2"/>
<dbReference type="SFLD" id="SFLDG01072">
    <property type="entry name" value="dehydrogenase_like"/>
    <property type="match status" value="1"/>
</dbReference>
<comment type="similarity">
    <text evidence="6">Belongs to the radical SAM superfamily. Anaerobic sulfatase-maturating enzyme family.</text>
</comment>
<keyword evidence="3" id="KW-0479">Metal-binding</keyword>
<dbReference type="EMBL" id="ABCB02000016">
    <property type="protein sequence ID" value="EDO62082.1"/>
    <property type="molecule type" value="Genomic_DNA"/>
</dbReference>
<dbReference type="Gene3D" id="3.20.20.70">
    <property type="entry name" value="Aldolase class I"/>
    <property type="match status" value="1"/>
</dbReference>
<comment type="caution">
    <text evidence="8">The sequence shown here is derived from an EMBL/GenBank/DDBJ whole genome shotgun (WGS) entry which is preliminary data.</text>
</comment>
<dbReference type="GO" id="GO:0046872">
    <property type="term" value="F:metal ion binding"/>
    <property type="evidence" value="ECO:0007669"/>
    <property type="project" value="UniProtKB-KW"/>
</dbReference>
<evidence type="ECO:0000256" key="5">
    <source>
        <dbReference type="ARBA" id="ARBA00023014"/>
    </source>
</evidence>
<dbReference type="Pfam" id="PF04055">
    <property type="entry name" value="Radical_SAM"/>
    <property type="match status" value="1"/>
</dbReference>
<dbReference type="SFLD" id="SFLDF00289">
    <property type="entry name" value="anaerobic_Cys-type_sulfatase-m"/>
    <property type="match status" value="1"/>
</dbReference>
<name>A7VQW0_9FIRM</name>
<feature type="domain" description="Radical SAM core" evidence="7">
    <location>
        <begin position="1"/>
        <end position="227"/>
    </location>
</feature>
<keyword evidence="11" id="KW-1185">Reference proteome</keyword>
<gene>
    <name evidence="9" type="ORF">CH238_06450</name>
    <name evidence="8" type="ORF">CLOLEP_00942</name>
</gene>
<dbReference type="Pfam" id="PF13186">
    <property type="entry name" value="SPASM"/>
    <property type="match status" value="1"/>
</dbReference>
<keyword evidence="2" id="KW-0949">S-adenosyl-L-methionine</keyword>
<dbReference type="eggNOG" id="COG0641">
    <property type="taxonomic scope" value="Bacteria"/>
</dbReference>
<reference evidence="8 10" key="2">
    <citation type="submission" date="2007-08" db="EMBL/GenBank/DDBJ databases">
        <authorList>
            <person name="Fulton L."/>
            <person name="Clifton S."/>
            <person name="Fulton B."/>
            <person name="Xu J."/>
            <person name="Minx P."/>
            <person name="Pepin K.H."/>
            <person name="Johnson M."/>
            <person name="Thiruvilangam P."/>
            <person name="Bhonagiri V."/>
            <person name="Nash W.E."/>
            <person name="Wang C."/>
            <person name="Mardis E.R."/>
            <person name="Wilson R.K."/>
        </authorList>
    </citation>
    <scope>NUCLEOTIDE SEQUENCE [LARGE SCALE GENOMIC DNA]</scope>
    <source>
        <strain evidence="8 10">DSM 753</strain>
    </source>
</reference>
<keyword evidence="8" id="KW-0560">Oxidoreductase</keyword>
<evidence type="ECO:0000256" key="3">
    <source>
        <dbReference type="ARBA" id="ARBA00022723"/>
    </source>
</evidence>
<dbReference type="SUPFAM" id="SSF102114">
    <property type="entry name" value="Radical SAM enzymes"/>
    <property type="match status" value="1"/>
</dbReference>
<dbReference type="EMBL" id="NOXF01000003">
    <property type="protein sequence ID" value="PEQ25074.1"/>
    <property type="molecule type" value="Genomic_DNA"/>
</dbReference>
<dbReference type="InterPro" id="IPR034485">
    <property type="entry name" value="Anaerobic_Cys-type_sulfatase-m"/>
</dbReference>
<dbReference type="Proteomes" id="UP000003490">
    <property type="component" value="Unassembled WGS sequence"/>
</dbReference>
<dbReference type="GO" id="GO:0016491">
    <property type="term" value="F:oxidoreductase activity"/>
    <property type="evidence" value="ECO:0007669"/>
    <property type="project" value="UniProtKB-KW"/>
</dbReference>
<evidence type="ECO:0000256" key="2">
    <source>
        <dbReference type="ARBA" id="ARBA00022691"/>
    </source>
</evidence>
<dbReference type="PANTHER" id="PTHR43273">
    <property type="entry name" value="ANAEROBIC SULFATASE-MATURATING ENZYME HOMOLOG ASLB-RELATED"/>
    <property type="match status" value="1"/>
</dbReference>
<proteinExistence type="inferred from homology"/>
<dbReference type="PROSITE" id="PS51918">
    <property type="entry name" value="RADICAL_SAM"/>
    <property type="match status" value="1"/>
</dbReference>
<dbReference type="PANTHER" id="PTHR43273:SF3">
    <property type="entry name" value="ANAEROBIC SULFATASE-MATURATING ENZYME HOMOLOG ASLB-RELATED"/>
    <property type="match status" value="1"/>
</dbReference>
<dbReference type="InterPro" id="IPR023867">
    <property type="entry name" value="Sulphatase_maturase_rSAM"/>
</dbReference>
<dbReference type="CDD" id="cd01335">
    <property type="entry name" value="Radical_SAM"/>
    <property type="match status" value="1"/>
</dbReference>
<evidence type="ECO:0000313" key="10">
    <source>
        <dbReference type="Proteomes" id="UP000003490"/>
    </source>
</evidence>
<evidence type="ECO:0000256" key="4">
    <source>
        <dbReference type="ARBA" id="ARBA00023004"/>
    </source>
</evidence>
<dbReference type="InterPro" id="IPR058240">
    <property type="entry name" value="rSAM_sf"/>
</dbReference>
<evidence type="ECO:0000313" key="11">
    <source>
        <dbReference type="Proteomes" id="UP000220611"/>
    </source>
</evidence>
<keyword evidence="5" id="KW-0411">Iron-sulfur</keyword>
<organism evidence="8 10">
    <name type="scientific">[Clostridium] leptum DSM 753</name>
    <dbReference type="NCBI Taxonomy" id="428125"/>
    <lineage>
        <taxon>Bacteria</taxon>
        <taxon>Bacillati</taxon>
        <taxon>Bacillota</taxon>
        <taxon>Clostridia</taxon>
        <taxon>Eubacteriales</taxon>
        <taxon>Oscillospiraceae</taxon>
        <taxon>Oscillospiraceae incertae sedis</taxon>
    </lineage>
</organism>
<protein>
    <submittedName>
        <fullName evidence="8">Anaerobic sulfatase maturase</fullName>
        <ecNumber evidence="8">1.1.99.-</ecNumber>
    </submittedName>
</protein>
<reference evidence="9 11" key="3">
    <citation type="submission" date="2017-07" db="EMBL/GenBank/DDBJ databases">
        <title>Prevalence of linear plasmids in Cutibacterium (Propionibacterium) acnes isolates obtained from prostatic tissue.</title>
        <authorList>
            <person name="Davidsson S."/>
            <person name="Carlsson J."/>
            <person name="Molling P."/>
            <person name="Andren O."/>
            <person name="Andersson S.-O."/>
            <person name="Brzuszkiewicz E."/>
            <person name="Poehlein A."/>
            <person name="Al-Zeer M."/>
            <person name="Brinkmann V."/>
            <person name="Scavenius C."/>
            <person name="Nazipi S."/>
            <person name="Soderquist B."/>
            <person name="Bruggemann H."/>
        </authorList>
    </citation>
    <scope>NUCLEOTIDE SEQUENCE [LARGE SCALE GENOMIC DNA]</scope>
    <source>
        <strain evidence="9 11">DSM 753</strain>
    </source>
</reference>
<evidence type="ECO:0000256" key="1">
    <source>
        <dbReference type="ARBA" id="ARBA00001966"/>
    </source>
</evidence>
<dbReference type="SFLD" id="SFLDG01384">
    <property type="entry name" value="thioether_bond_formation_requi"/>
    <property type="match status" value="1"/>
</dbReference>
<accession>A7VQW0</accession>
<sequence>MRELTLLLKPASGQCNARCAYCFYQDVTQKRNQASCGMMTVETLEIILRKALRQAEKGCTIIYQGGEPSLRGLSFYQKTVELQKQHYRSGVFIRNVFQTNGLALDSRWAEFFAEHHFLVGVSLDGIRKTHDACRVDANGRGTFHQVMDTISLFRKYQVDFNILTVVNRETSTNIRRIYEFYQKNRLLYQQYIPCLSPFEKEWDAERYSLSAEAYGSFLNQLFDLWFEDWKQGRQPYIRFFENLIGRLLGVPMESCDQNGVCGIQYAVEADGTVYPCDFYTLDSYRLGNLTEDEFSDLDSARENLNFLQRPRVLAESCRRCEYLRFCGGGCRRTRVMSEQGELRSVFCEAYRSFFKRCLPRLQAVAQTIRMSEAGRYPIR</sequence>
<dbReference type="AlphaFoldDB" id="A7VQW0"/>
<dbReference type="SFLD" id="SFLDG01067">
    <property type="entry name" value="SPASM/twitch_domain_containing"/>
    <property type="match status" value="1"/>
</dbReference>